<comment type="subcellular location">
    <subcellularLocation>
        <location evidence="1">Membrane</location>
    </subcellularLocation>
</comment>
<dbReference type="EMBL" id="CAICTM010001293">
    <property type="protein sequence ID" value="CAB9522367.1"/>
    <property type="molecule type" value="Genomic_DNA"/>
</dbReference>
<evidence type="ECO:0000256" key="7">
    <source>
        <dbReference type="ARBA" id="ARBA00023136"/>
    </source>
</evidence>
<name>A0A9N8EIP8_9STRA</name>
<sequence length="192" mass="21430">MASNTIIYFRRQKIVAAAAKKKNDDEDDKRKKSTAPAISAELQAHRYTGYILSFFIFGHVWGVRGAPYAALGLEESDKLDYTYVYLATQGFGSFFPIYLIVLGLAGLWHMVYGIRVGLATLLGRSTAGASLSKMWTVLTIMVGILLVNGVAAINGWHHYEVVVLEEHAKAHEIVDQYVPPMILFFNKDDKEN</sequence>
<comment type="caution">
    <text evidence="9">The sequence shown here is derived from an EMBL/GenBank/DDBJ whole genome shotgun (WGS) entry which is preliminary data.</text>
</comment>
<dbReference type="SUPFAM" id="SSF81343">
    <property type="entry name" value="Fumarate reductase respiratory complex transmembrane subunits"/>
    <property type="match status" value="1"/>
</dbReference>
<keyword evidence="4" id="KW-0479">Metal-binding</keyword>
<dbReference type="GO" id="GO:0016020">
    <property type="term" value="C:membrane"/>
    <property type="evidence" value="ECO:0007669"/>
    <property type="project" value="UniProtKB-SubCell"/>
</dbReference>
<accession>A0A9N8EIP8</accession>
<evidence type="ECO:0000313" key="9">
    <source>
        <dbReference type="EMBL" id="CAB9522367.1"/>
    </source>
</evidence>
<keyword evidence="5 8" id="KW-1133">Transmembrane helix</keyword>
<dbReference type="CDD" id="cd03493">
    <property type="entry name" value="SQR_QFR_TM"/>
    <property type="match status" value="1"/>
</dbReference>
<dbReference type="AlphaFoldDB" id="A0A9N8EIP8"/>
<keyword evidence="2" id="KW-0349">Heme</keyword>
<reference evidence="9" key="1">
    <citation type="submission" date="2020-06" db="EMBL/GenBank/DDBJ databases">
        <authorList>
            <consortium name="Plant Systems Biology data submission"/>
        </authorList>
    </citation>
    <scope>NUCLEOTIDE SEQUENCE</scope>
    <source>
        <strain evidence="9">D6</strain>
    </source>
</reference>
<dbReference type="Pfam" id="PF01127">
    <property type="entry name" value="Sdh_cyt"/>
    <property type="match status" value="1"/>
</dbReference>
<keyword evidence="10" id="KW-1185">Reference proteome</keyword>
<evidence type="ECO:0000256" key="1">
    <source>
        <dbReference type="ARBA" id="ARBA00004370"/>
    </source>
</evidence>
<dbReference type="GO" id="GO:0046872">
    <property type="term" value="F:metal ion binding"/>
    <property type="evidence" value="ECO:0007669"/>
    <property type="project" value="UniProtKB-KW"/>
</dbReference>
<evidence type="ECO:0000256" key="4">
    <source>
        <dbReference type="ARBA" id="ARBA00022723"/>
    </source>
</evidence>
<evidence type="ECO:0000256" key="6">
    <source>
        <dbReference type="ARBA" id="ARBA00023004"/>
    </source>
</evidence>
<keyword evidence="6" id="KW-0408">Iron</keyword>
<dbReference type="Proteomes" id="UP001153069">
    <property type="component" value="Unassembled WGS sequence"/>
</dbReference>
<dbReference type="InterPro" id="IPR034804">
    <property type="entry name" value="SQR/QFR_C/D"/>
</dbReference>
<evidence type="ECO:0000256" key="2">
    <source>
        <dbReference type="ARBA" id="ARBA00022617"/>
    </source>
</evidence>
<evidence type="ECO:0000256" key="3">
    <source>
        <dbReference type="ARBA" id="ARBA00022692"/>
    </source>
</evidence>
<dbReference type="InterPro" id="IPR000701">
    <property type="entry name" value="SuccDH_FuR_B_TM-su"/>
</dbReference>
<keyword evidence="3 8" id="KW-0812">Transmembrane</keyword>
<evidence type="ECO:0000256" key="8">
    <source>
        <dbReference type="SAM" id="Phobius"/>
    </source>
</evidence>
<dbReference type="Gene3D" id="1.20.1300.10">
    <property type="entry name" value="Fumarate reductase/succinate dehydrogenase, transmembrane subunit"/>
    <property type="match status" value="1"/>
</dbReference>
<gene>
    <name evidence="9" type="ORF">SEMRO_1295_G260260.1</name>
</gene>
<feature type="transmembrane region" description="Helical" evidence="8">
    <location>
        <begin position="135"/>
        <end position="156"/>
    </location>
</feature>
<protein>
    <submittedName>
        <fullName evidence="9">Uncharacterized protein</fullName>
    </submittedName>
</protein>
<organism evidence="9 10">
    <name type="scientific">Seminavis robusta</name>
    <dbReference type="NCBI Taxonomy" id="568900"/>
    <lineage>
        <taxon>Eukaryota</taxon>
        <taxon>Sar</taxon>
        <taxon>Stramenopiles</taxon>
        <taxon>Ochrophyta</taxon>
        <taxon>Bacillariophyta</taxon>
        <taxon>Bacillariophyceae</taxon>
        <taxon>Bacillariophycidae</taxon>
        <taxon>Naviculales</taxon>
        <taxon>Naviculaceae</taxon>
        <taxon>Seminavis</taxon>
    </lineage>
</organism>
<keyword evidence="7 8" id="KW-0472">Membrane</keyword>
<evidence type="ECO:0000313" key="10">
    <source>
        <dbReference type="Proteomes" id="UP001153069"/>
    </source>
</evidence>
<feature type="transmembrane region" description="Helical" evidence="8">
    <location>
        <begin position="50"/>
        <end position="71"/>
    </location>
</feature>
<evidence type="ECO:0000256" key="5">
    <source>
        <dbReference type="ARBA" id="ARBA00022989"/>
    </source>
</evidence>
<dbReference type="OrthoDB" id="10259513at2759"/>
<feature type="transmembrane region" description="Helical" evidence="8">
    <location>
        <begin position="91"/>
        <end position="114"/>
    </location>
</feature>
<proteinExistence type="predicted"/>